<evidence type="ECO:0000313" key="4">
    <source>
        <dbReference type="Proteomes" id="UP001271263"/>
    </source>
</evidence>
<proteinExistence type="predicted"/>
<accession>A0AAW8NFY7</accession>
<reference evidence="2 4" key="1">
    <citation type="journal article" date="2022" name="bioRxiv">
        <title>Prophages regulate Shewanella fidelis 3313 motility and biofilm formation: implications for gut colonization dynamics in Ciona robusta.</title>
        <authorList>
            <person name="Natarajan O."/>
            <person name="Gibboney S.L."/>
            <person name="Young M.N."/>
            <person name="Lim S.J."/>
            <person name="Pluta N."/>
            <person name="Atkinson C.G."/>
            <person name="Leigh B.A."/>
            <person name="Liberti A."/>
            <person name="Kees E.D."/>
            <person name="Breitbart M."/>
            <person name="Gralnick J.A."/>
            <person name="Dishaw L.J."/>
        </authorList>
    </citation>
    <scope>NUCLEOTIDE SEQUENCE [LARGE SCALE GENOMIC DNA]</scope>
    <source>
        <strain evidence="2 4">JG4066</strain>
    </source>
</reference>
<evidence type="ECO:0000313" key="2">
    <source>
        <dbReference type="EMBL" id="MDW4825021.1"/>
    </source>
</evidence>
<gene>
    <name evidence="1" type="ORF">OS133_00740</name>
    <name evidence="2" type="ORF">OS134_13215</name>
</gene>
<dbReference type="Proteomes" id="UP001259340">
    <property type="component" value="Unassembled WGS sequence"/>
</dbReference>
<sequence>MSFKLPTTQSIILSIMNEELQSYECPEHKSTPVVEQKSDSFAIYACCEKAEQEASKLINKLDR</sequence>
<evidence type="ECO:0000313" key="1">
    <source>
        <dbReference type="EMBL" id="MDR8522227.1"/>
    </source>
</evidence>
<reference evidence="1" key="2">
    <citation type="submission" date="2022-11" db="EMBL/GenBank/DDBJ databases">
        <title>Prophages regulate Shewanella fidelis motility and biofilm formation: implications for gut colonization dynamics in Ciona robusta.</title>
        <authorList>
            <person name="Natarajan O."/>
            <person name="Gibboney S.L."/>
            <person name="Young M.N."/>
            <person name="Lim S.J."/>
            <person name="Pluta N."/>
            <person name="Atkinson C.G.F."/>
            <person name="Leigh B.A."/>
            <person name="Liberti A."/>
            <person name="Kees E."/>
            <person name="Breitbart M."/>
            <person name="Gralnick J."/>
            <person name="Dishaw L.J."/>
        </authorList>
    </citation>
    <scope>NUCLEOTIDE SEQUENCE</scope>
    <source>
        <strain evidence="1">3313</strain>
    </source>
</reference>
<dbReference type="EMBL" id="JAPMLE010000001">
    <property type="protein sequence ID" value="MDR8522227.1"/>
    <property type="molecule type" value="Genomic_DNA"/>
</dbReference>
<evidence type="ECO:0008006" key="5">
    <source>
        <dbReference type="Google" id="ProtNLM"/>
    </source>
</evidence>
<dbReference type="EMBL" id="JAPMLD010000005">
    <property type="protein sequence ID" value="MDW4825021.1"/>
    <property type="molecule type" value="Genomic_DNA"/>
</dbReference>
<dbReference type="AlphaFoldDB" id="A0AAW8NFY7"/>
<protein>
    <recommendedName>
        <fullName evidence="5">Orphan protein</fullName>
    </recommendedName>
</protein>
<name>A0AAW8NFY7_9GAMM</name>
<evidence type="ECO:0000313" key="3">
    <source>
        <dbReference type="Proteomes" id="UP001259340"/>
    </source>
</evidence>
<dbReference type="RefSeq" id="WP_310653677.1">
    <property type="nucleotide sequence ID" value="NZ_JAPMLA010000006.1"/>
</dbReference>
<keyword evidence="4" id="KW-1185">Reference proteome</keyword>
<organism evidence="1 3">
    <name type="scientific">Shewanella fidelis</name>
    <dbReference type="NCBI Taxonomy" id="173509"/>
    <lineage>
        <taxon>Bacteria</taxon>
        <taxon>Pseudomonadati</taxon>
        <taxon>Pseudomonadota</taxon>
        <taxon>Gammaproteobacteria</taxon>
        <taxon>Alteromonadales</taxon>
        <taxon>Shewanellaceae</taxon>
        <taxon>Shewanella</taxon>
    </lineage>
</organism>
<dbReference type="Proteomes" id="UP001271263">
    <property type="component" value="Unassembled WGS sequence"/>
</dbReference>
<comment type="caution">
    <text evidence="1">The sequence shown here is derived from an EMBL/GenBank/DDBJ whole genome shotgun (WGS) entry which is preliminary data.</text>
</comment>